<organism evidence="5 6">
    <name type="scientific">Hibiscus syriacus</name>
    <name type="common">Rose of Sharon</name>
    <dbReference type="NCBI Taxonomy" id="106335"/>
    <lineage>
        <taxon>Eukaryota</taxon>
        <taxon>Viridiplantae</taxon>
        <taxon>Streptophyta</taxon>
        <taxon>Embryophyta</taxon>
        <taxon>Tracheophyta</taxon>
        <taxon>Spermatophyta</taxon>
        <taxon>Magnoliopsida</taxon>
        <taxon>eudicotyledons</taxon>
        <taxon>Gunneridae</taxon>
        <taxon>Pentapetalae</taxon>
        <taxon>rosids</taxon>
        <taxon>malvids</taxon>
        <taxon>Malvales</taxon>
        <taxon>Malvaceae</taxon>
        <taxon>Malvoideae</taxon>
        <taxon>Hibiscus</taxon>
    </lineage>
</organism>
<dbReference type="InterPro" id="IPR044655">
    <property type="entry name" value="BAGP1-like"/>
</dbReference>
<gene>
    <name evidence="5" type="ORF">F3Y22_tig00111741pilonHSYRG00041</name>
</gene>
<feature type="region of interest" description="Disordered" evidence="3">
    <location>
        <begin position="204"/>
        <end position="223"/>
    </location>
</feature>
<keyword evidence="2" id="KW-0472">Membrane</keyword>
<comment type="subcellular location">
    <subcellularLocation>
        <location evidence="1">Membrane</location>
    </subcellularLocation>
</comment>
<evidence type="ECO:0000256" key="3">
    <source>
        <dbReference type="SAM" id="MobiDB-lite"/>
    </source>
</evidence>
<reference evidence="5" key="1">
    <citation type="submission" date="2019-09" db="EMBL/GenBank/DDBJ databases">
        <title>Draft genome information of white flower Hibiscus syriacus.</title>
        <authorList>
            <person name="Kim Y.-M."/>
        </authorList>
    </citation>
    <scope>NUCLEOTIDE SEQUENCE [LARGE SCALE GENOMIC DNA]</scope>
    <source>
        <strain evidence="5">YM2019G1</strain>
    </source>
</reference>
<name>A0A6A2XGL4_HIBSY</name>
<dbReference type="InterPro" id="IPR031968">
    <property type="entry name" value="VASt"/>
</dbReference>
<accession>A0A6A2XGL4</accession>
<dbReference type="PANTHER" id="PTHR47038:SF1">
    <property type="entry name" value="BAG-ASSOCIATED GRAM PROTEIN 1"/>
    <property type="match status" value="1"/>
</dbReference>
<comment type="caution">
    <text evidence="5">The sequence shown here is derived from an EMBL/GenBank/DDBJ whole genome shotgun (WGS) entry which is preliminary data.</text>
</comment>
<evidence type="ECO:0000256" key="1">
    <source>
        <dbReference type="ARBA" id="ARBA00004370"/>
    </source>
</evidence>
<proteinExistence type="predicted"/>
<feature type="domain" description="VASt" evidence="4">
    <location>
        <begin position="96"/>
        <end position="141"/>
    </location>
</feature>
<evidence type="ECO:0000313" key="5">
    <source>
        <dbReference type="EMBL" id="KAE8674632.1"/>
    </source>
</evidence>
<feature type="compositionally biased region" description="Polar residues" evidence="3">
    <location>
        <begin position="210"/>
        <end position="223"/>
    </location>
</feature>
<dbReference type="GO" id="GO:0016020">
    <property type="term" value="C:membrane"/>
    <property type="evidence" value="ECO:0007669"/>
    <property type="project" value="UniProtKB-SubCell"/>
</dbReference>
<evidence type="ECO:0000259" key="4">
    <source>
        <dbReference type="Pfam" id="PF16016"/>
    </source>
</evidence>
<feature type="region of interest" description="Disordered" evidence="3">
    <location>
        <begin position="61"/>
        <end position="82"/>
    </location>
</feature>
<evidence type="ECO:0000256" key="2">
    <source>
        <dbReference type="ARBA" id="ARBA00023136"/>
    </source>
</evidence>
<evidence type="ECO:0000313" key="6">
    <source>
        <dbReference type="Proteomes" id="UP000436088"/>
    </source>
</evidence>
<keyword evidence="6" id="KW-1185">Reference proteome</keyword>
<dbReference type="Pfam" id="PF16016">
    <property type="entry name" value="VASt"/>
    <property type="match status" value="1"/>
</dbReference>
<protein>
    <submittedName>
        <fullName evidence="5">C2 domain-containing protein / GRAM domain-containing protein isoform 2</fullName>
    </submittedName>
</protein>
<sequence>MKNFACDGLENLRILWELKERGLGGSVPTAICPNDVFQLPRKQSYMVRSMRMCRERAASALRASSSRRQAPTPPDKESKPKTEKIPFIKERVLVGIYNDVFPCTAKKLYNLLLSDDYNFTNEYRSSQKAKNLTMGQWHAAENVKVFETVQQAHDVPFGTYFEVSAHFKKRCVMQSKIKSGAVEEYKKEIETMLDVARSNIKSHIARGETDNSSSPPSVTNDIS</sequence>
<dbReference type="EMBL" id="VEPZ02001415">
    <property type="protein sequence ID" value="KAE8674632.1"/>
    <property type="molecule type" value="Genomic_DNA"/>
</dbReference>
<dbReference type="AlphaFoldDB" id="A0A6A2XGL4"/>
<dbReference type="PANTHER" id="PTHR47038">
    <property type="entry name" value="BAG-ASSOCIATED GRAM PROTEIN 1"/>
    <property type="match status" value="1"/>
</dbReference>
<dbReference type="Proteomes" id="UP000436088">
    <property type="component" value="Unassembled WGS sequence"/>
</dbReference>